<accession>W9Z4B2</accession>
<evidence type="ECO:0000313" key="1">
    <source>
        <dbReference type="EMBL" id="EXK26220.1"/>
    </source>
</evidence>
<gene>
    <name evidence="1" type="ORF">FOMG_17190</name>
</gene>
<name>W9Z4B2_FUSOX</name>
<sequence>MGGEMTSTLYTGELQGISLVLQVAQEDRRKGNRRSKLPIYTDNQAAIRSTAKPKGKFGAYLL</sequence>
<protein>
    <recommendedName>
        <fullName evidence="2">RNase H type-1 domain-containing protein</fullName>
    </recommendedName>
</protein>
<dbReference type="Proteomes" id="UP000030703">
    <property type="component" value="Unassembled WGS sequence"/>
</dbReference>
<dbReference type="AlphaFoldDB" id="W9Z4B2"/>
<dbReference type="HOGENOM" id="CLU_000680_30_6_1"/>
<organism evidence="1">
    <name type="scientific">Fusarium oxysporum f. sp. melonis 26406</name>
    <dbReference type="NCBI Taxonomy" id="1089452"/>
    <lineage>
        <taxon>Eukaryota</taxon>
        <taxon>Fungi</taxon>
        <taxon>Dikarya</taxon>
        <taxon>Ascomycota</taxon>
        <taxon>Pezizomycotina</taxon>
        <taxon>Sordariomycetes</taxon>
        <taxon>Hypocreomycetidae</taxon>
        <taxon>Hypocreales</taxon>
        <taxon>Nectriaceae</taxon>
        <taxon>Fusarium</taxon>
        <taxon>Fusarium oxysporum species complex</taxon>
    </lineage>
</organism>
<reference evidence="1" key="2">
    <citation type="submission" date="2012-05" db="EMBL/GenBank/DDBJ databases">
        <title>Annotation of the Genome Sequence of Fusarium oxysporum f. sp. melonis 26406.</title>
        <authorList>
            <consortium name="The Broad Institute Genomics Platform"/>
            <person name="Ma L.-J."/>
            <person name="Corby-Kistler H."/>
            <person name="Broz K."/>
            <person name="Gale L.R."/>
            <person name="Jonkers W."/>
            <person name="O'Donnell K."/>
            <person name="Ploetz R."/>
            <person name="Steinberg C."/>
            <person name="Schwartz D.C."/>
            <person name="VanEtten H."/>
            <person name="Zhou S."/>
            <person name="Young S.K."/>
            <person name="Zeng Q."/>
            <person name="Gargeya S."/>
            <person name="Fitzgerald M."/>
            <person name="Abouelleil A."/>
            <person name="Alvarado L."/>
            <person name="Chapman S.B."/>
            <person name="Gainer-Dewar J."/>
            <person name="Goldberg J."/>
            <person name="Griggs A."/>
            <person name="Gujja S."/>
            <person name="Hansen M."/>
            <person name="Howarth C."/>
            <person name="Imamovic A."/>
            <person name="Ireland A."/>
            <person name="Larimer J."/>
            <person name="McCowan C."/>
            <person name="Murphy C."/>
            <person name="Pearson M."/>
            <person name="Poon T.W."/>
            <person name="Priest M."/>
            <person name="Roberts A."/>
            <person name="Saif S."/>
            <person name="Shea T."/>
            <person name="Sykes S."/>
            <person name="Wortman J."/>
            <person name="Nusbaum C."/>
            <person name="Birren B."/>
        </authorList>
    </citation>
    <scope>NUCLEOTIDE SEQUENCE</scope>
    <source>
        <strain evidence="1">26406</strain>
    </source>
</reference>
<dbReference type="VEuPathDB" id="FungiDB:FOMG_17190"/>
<reference evidence="1" key="1">
    <citation type="submission" date="2012-04" db="EMBL/GenBank/DDBJ databases">
        <title>The Genome Sequence of Fusarium oxysporum melonis.</title>
        <authorList>
            <consortium name="The Broad Institute Genome Sequencing Platform"/>
            <person name="Ma L.-J."/>
            <person name="Gale L.R."/>
            <person name="Schwartz D.C."/>
            <person name="Zhou S."/>
            <person name="Corby-Kistler H."/>
            <person name="Young S.K."/>
            <person name="Zeng Q."/>
            <person name="Gargeya S."/>
            <person name="Fitzgerald M."/>
            <person name="Haas B."/>
            <person name="Abouelleil A."/>
            <person name="Alvarado L."/>
            <person name="Arachchi H.M."/>
            <person name="Berlin A."/>
            <person name="Brown A."/>
            <person name="Chapman S.B."/>
            <person name="Chen Z."/>
            <person name="Dunbar C."/>
            <person name="Freedman E."/>
            <person name="Gearin G."/>
            <person name="Goldberg J."/>
            <person name="Griggs A."/>
            <person name="Gujja S."/>
            <person name="Heiman D."/>
            <person name="Howarth C."/>
            <person name="Larson L."/>
            <person name="Lui A."/>
            <person name="MacDonald P.J.P."/>
            <person name="Montmayeur A."/>
            <person name="Murphy C."/>
            <person name="Neiman D."/>
            <person name="Pearson M."/>
            <person name="Priest M."/>
            <person name="Roberts A."/>
            <person name="Saif S."/>
            <person name="Shea T."/>
            <person name="Shenoy N."/>
            <person name="Sisk P."/>
            <person name="Stolte C."/>
            <person name="Sykes S."/>
            <person name="Wortman J."/>
            <person name="Nusbaum C."/>
            <person name="Birren B."/>
        </authorList>
    </citation>
    <scope>NUCLEOTIDE SEQUENCE</scope>
    <source>
        <strain evidence="1">26406</strain>
    </source>
</reference>
<proteinExistence type="predicted"/>
<dbReference type="EMBL" id="JH659367">
    <property type="protein sequence ID" value="EXK26220.1"/>
    <property type="molecule type" value="Genomic_DNA"/>
</dbReference>
<dbReference type="OrthoDB" id="5082906at2759"/>
<evidence type="ECO:0008006" key="2">
    <source>
        <dbReference type="Google" id="ProtNLM"/>
    </source>
</evidence>